<name>Q0F3D1_9PROT</name>
<keyword evidence="1" id="KW-1133">Transmembrane helix</keyword>
<evidence type="ECO:0000313" key="3">
    <source>
        <dbReference type="Proteomes" id="UP000005297"/>
    </source>
</evidence>
<gene>
    <name evidence="2" type="ORF">SPV1_04298</name>
</gene>
<dbReference type="EMBL" id="AATS01000001">
    <property type="protein sequence ID" value="EAU56010.1"/>
    <property type="molecule type" value="Genomic_DNA"/>
</dbReference>
<accession>Q0F3D1</accession>
<dbReference type="Proteomes" id="UP000005297">
    <property type="component" value="Unassembled WGS sequence"/>
</dbReference>
<sequence length="83" mass="9405">MSNIDFETKKRGGLTLERSVIYFCSITTIIFSAIIWLEDISQLDTALTVGCIIMNLILIQAMRYRTALRQDAYSDESNPLLKG</sequence>
<keyword evidence="1" id="KW-0812">Transmembrane</keyword>
<dbReference type="AlphaFoldDB" id="Q0F3D1"/>
<comment type="caution">
    <text evidence="2">The sequence shown here is derived from an EMBL/GenBank/DDBJ whole genome shotgun (WGS) entry which is preliminary data.</text>
</comment>
<reference evidence="2 3" key="1">
    <citation type="submission" date="2006-09" db="EMBL/GenBank/DDBJ databases">
        <authorList>
            <person name="Emerson D."/>
            <person name="Ferriera S."/>
            <person name="Johnson J."/>
            <person name="Kravitz S."/>
            <person name="Halpern A."/>
            <person name="Remington K."/>
            <person name="Beeson K."/>
            <person name="Tran B."/>
            <person name="Rogers Y.-H."/>
            <person name="Friedman R."/>
            <person name="Venter J.C."/>
        </authorList>
    </citation>
    <scope>NUCLEOTIDE SEQUENCE [LARGE SCALE GENOMIC DNA]</scope>
    <source>
        <strain evidence="2 3">PV-1</strain>
    </source>
</reference>
<dbReference type="STRING" id="314344.AL013_13165"/>
<feature type="transmembrane region" description="Helical" evidence="1">
    <location>
        <begin position="20"/>
        <end position="37"/>
    </location>
</feature>
<dbReference type="HOGENOM" id="CLU_2538590_0_0_0"/>
<dbReference type="InParanoid" id="Q0F3D1"/>
<evidence type="ECO:0000313" key="2">
    <source>
        <dbReference type="EMBL" id="EAU56010.1"/>
    </source>
</evidence>
<protein>
    <submittedName>
        <fullName evidence="2">Uncharacterized protein</fullName>
    </submittedName>
</protein>
<organism evidence="2 3">
    <name type="scientific">Mariprofundus ferrooxydans PV-1</name>
    <dbReference type="NCBI Taxonomy" id="314345"/>
    <lineage>
        <taxon>Bacteria</taxon>
        <taxon>Pseudomonadati</taxon>
        <taxon>Pseudomonadota</taxon>
        <taxon>Candidatius Mariprofundia</taxon>
        <taxon>Mariprofundales</taxon>
        <taxon>Mariprofundaceae</taxon>
        <taxon>Mariprofundus</taxon>
    </lineage>
</organism>
<feature type="transmembrane region" description="Helical" evidence="1">
    <location>
        <begin position="43"/>
        <end position="61"/>
    </location>
</feature>
<evidence type="ECO:0000256" key="1">
    <source>
        <dbReference type="SAM" id="Phobius"/>
    </source>
</evidence>
<proteinExistence type="predicted"/>
<keyword evidence="1" id="KW-0472">Membrane</keyword>
<keyword evidence="3" id="KW-1185">Reference proteome</keyword>